<dbReference type="Proteomes" id="UP000315017">
    <property type="component" value="Chromosome"/>
</dbReference>
<evidence type="ECO:0000313" key="1">
    <source>
        <dbReference type="EMBL" id="QDU25484.1"/>
    </source>
</evidence>
<proteinExistence type="predicted"/>
<name>A0A517Y5G5_9BACT</name>
<sequence>MFGGFTLPVLFPLGSRWRTFEVAMTDLSHRYSEFVTIVVDDEITDLGRPCWNAENLCRVSSPVQLQNIGQKPEEHVRELG</sequence>
<gene>
    <name evidence="1" type="ORF">ETAA8_05520</name>
</gene>
<accession>A0A517Y5G5</accession>
<dbReference type="AlphaFoldDB" id="A0A517Y5G5"/>
<keyword evidence="2" id="KW-1185">Reference proteome</keyword>
<dbReference type="RefSeq" id="WP_145084491.1">
    <property type="nucleotide sequence ID" value="NZ_CP036274.1"/>
</dbReference>
<evidence type="ECO:0000313" key="2">
    <source>
        <dbReference type="Proteomes" id="UP000315017"/>
    </source>
</evidence>
<dbReference type="EMBL" id="CP036274">
    <property type="protein sequence ID" value="QDU25484.1"/>
    <property type="molecule type" value="Genomic_DNA"/>
</dbReference>
<organism evidence="1 2">
    <name type="scientific">Anatilimnocola aggregata</name>
    <dbReference type="NCBI Taxonomy" id="2528021"/>
    <lineage>
        <taxon>Bacteria</taxon>
        <taxon>Pseudomonadati</taxon>
        <taxon>Planctomycetota</taxon>
        <taxon>Planctomycetia</taxon>
        <taxon>Pirellulales</taxon>
        <taxon>Pirellulaceae</taxon>
        <taxon>Anatilimnocola</taxon>
    </lineage>
</organism>
<dbReference type="KEGG" id="aagg:ETAA8_05520"/>
<protein>
    <submittedName>
        <fullName evidence="1">Uncharacterized protein</fullName>
    </submittedName>
</protein>
<reference evidence="1 2" key="1">
    <citation type="submission" date="2019-02" db="EMBL/GenBank/DDBJ databases">
        <title>Deep-cultivation of Planctomycetes and their phenomic and genomic characterization uncovers novel biology.</title>
        <authorList>
            <person name="Wiegand S."/>
            <person name="Jogler M."/>
            <person name="Boedeker C."/>
            <person name="Pinto D."/>
            <person name="Vollmers J."/>
            <person name="Rivas-Marin E."/>
            <person name="Kohn T."/>
            <person name="Peeters S.H."/>
            <person name="Heuer A."/>
            <person name="Rast P."/>
            <person name="Oberbeckmann S."/>
            <person name="Bunk B."/>
            <person name="Jeske O."/>
            <person name="Meyerdierks A."/>
            <person name="Storesund J.E."/>
            <person name="Kallscheuer N."/>
            <person name="Luecker S."/>
            <person name="Lage O.M."/>
            <person name="Pohl T."/>
            <person name="Merkel B.J."/>
            <person name="Hornburger P."/>
            <person name="Mueller R.-W."/>
            <person name="Bruemmer F."/>
            <person name="Labrenz M."/>
            <person name="Spormann A.M."/>
            <person name="Op den Camp H."/>
            <person name="Overmann J."/>
            <person name="Amann R."/>
            <person name="Jetten M.S.M."/>
            <person name="Mascher T."/>
            <person name="Medema M.H."/>
            <person name="Devos D.P."/>
            <person name="Kaster A.-K."/>
            <person name="Ovreas L."/>
            <person name="Rohde M."/>
            <person name="Galperin M.Y."/>
            <person name="Jogler C."/>
        </authorList>
    </citation>
    <scope>NUCLEOTIDE SEQUENCE [LARGE SCALE GENOMIC DNA]</scope>
    <source>
        <strain evidence="1 2">ETA_A8</strain>
    </source>
</reference>